<gene>
    <name evidence="6" type="ORF">HaLaN_12804</name>
</gene>
<protein>
    <submittedName>
        <fullName evidence="6">Uncharacterized protein</fullName>
    </submittedName>
</protein>
<keyword evidence="4" id="KW-1133">Transmembrane helix</keyword>
<dbReference type="InterPro" id="IPR038330">
    <property type="entry name" value="TspO/MBR-related_sf"/>
</dbReference>
<evidence type="ECO:0000256" key="4">
    <source>
        <dbReference type="ARBA" id="ARBA00022989"/>
    </source>
</evidence>
<dbReference type="InterPro" id="IPR004307">
    <property type="entry name" value="TspO_MBR"/>
</dbReference>
<accession>A0A699ZKT8</accession>
<reference evidence="6 7" key="1">
    <citation type="submission" date="2020-02" db="EMBL/GenBank/DDBJ databases">
        <title>Draft genome sequence of Haematococcus lacustris strain NIES-144.</title>
        <authorList>
            <person name="Morimoto D."/>
            <person name="Nakagawa S."/>
            <person name="Yoshida T."/>
            <person name="Sawayama S."/>
        </authorList>
    </citation>
    <scope>NUCLEOTIDE SEQUENCE [LARGE SCALE GENOMIC DNA]</scope>
    <source>
        <strain evidence="6 7">NIES-144</strain>
    </source>
</reference>
<feature type="non-terminal residue" evidence="6">
    <location>
        <position position="1"/>
    </location>
</feature>
<comment type="subcellular location">
    <subcellularLocation>
        <location evidence="1">Membrane</location>
        <topology evidence="1">Multi-pass membrane protein</topology>
    </subcellularLocation>
</comment>
<evidence type="ECO:0000256" key="2">
    <source>
        <dbReference type="ARBA" id="ARBA00007524"/>
    </source>
</evidence>
<dbReference type="CDD" id="cd15904">
    <property type="entry name" value="TSPO_MBR"/>
    <property type="match status" value="1"/>
</dbReference>
<dbReference type="GO" id="GO:0033013">
    <property type="term" value="P:tetrapyrrole metabolic process"/>
    <property type="evidence" value="ECO:0007669"/>
    <property type="project" value="UniProtKB-ARBA"/>
</dbReference>
<evidence type="ECO:0000256" key="5">
    <source>
        <dbReference type="ARBA" id="ARBA00023136"/>
    </source>
</evidence>
<dbReference type="Gene3D" id="1.20.1260.100">
    <property type="entry name" value="TspO/MBR protein"/>
    <property type="match status" value="1"/>
</dbReference>
<comment type="caution">
    <text evidence="6">The sequence shown here is derived from an EMBL/GenBank/DDBJ whole genome shotgun (WGS) entry which is preliminary data.</text>
</comment>
<keyword evidence="7" id="KW-1185">Reference proteome</keyword>
<evidence type="ECO:0000256" key="1">
    <source>
        <dbReference type="ARBA" id="ARBA00004141"/>
    </source>
</evidence>
<organism evidence="6 7">
    <name type="scientific">Haematococcus lacustris</name>
    <name type="common">Green alga</name>
    <name type="synonym">Haematococcus pluvialis</name>
    <dbReference type="NCBI Taxonomy" id="44745"/>
    <lineage>
        <taxon>Eukaryota</taxon>
        <taxon>Viridiplantae</taxon>
        <taxon>Chlorophyta</taxon>
        <taxon>core chlorophytes</taxon>
        <taxon>Chlorophyceae</taxon>
        <taxon>CS clade</taxon>
        <taxon>Chlamydomonadales</taxon>
        <taxon>Haematococcaceae</taxon>
        <taxon>Haematococcus</taxon>
    </lineage>
</organism>
<evidence type="ECO:0000313" key="7">
    <source>
        <dbReference type="Proteomes" id="UP000485058"/>
    </source>
</evidence>
<dbReference type="Proteomes" id="UP000485058">
    <property type="component" value="Unassembled WGS sequence"/>
</dbReference>
<keyword evidence="5" id="KW-0472">Membrane</keyword>
<evidence type="ECO:0000313" key="6">
    <source>
        <dbReference type="EMBL" id="GFH16392.1"/>
    </source>
</evidence>
<dbReference type="PANTHER" id="PTHR10057:SF0">
    <property type="entry name" value="TRANSLOCATOR PROTEIN"/>
    <property type="match status" value="1"/>
</dbReference>
<dbReference type="PANTHER" id="PTHR10057">
    <property type="entry name" value="PERIPHERAL-TYPE BENZODIAZEPINE RECEPTOR"/>
    <property type="match status" value="1"/>
</dbReference>
<sequence length="104" mass="10927">MFGAVWPLLYTSQGVASWLVWRNKVAAKPAGSKEVVLACAGADRKLPLALYGAQLALNFAWQPLMFKAHRPDLALVDSTAMLGLATAATVAMSKAAGDKKAAVV</sequence>
<evidence type="ECO:0000256" key="3">
    <source>
        <dbReference type="ARBA" id="ARBA00022692"/>
    </source>
</evidence>
<keyword evidence="3" id="KW-0812">Transmembrane</keyword>
<dbReference type="Pfam" id="PF03073">
    <property type="entry name" value="TspO_MBR"/>
    <property type="match status" value="1"/>
</dbReference>
<dbReference type="EMBL" id="BLLF01000991">
    <property type="protein sequence ID" value="GFH16392.1"/>
    <property type="molecule type" value="Genomic_DNA"/>
</dbReference>
<feature type="non-terminal residue" evidence="6">
    <location>
        <position position="104"/>
    </location>
</feature>
<dbReference type="GO" id="GO:0016020">
    <property type="term" value="C:membrane"/>
    <property type="evidence" value="ECO:0007669"/>
    <property type="project" value="UniProtKB-SubCell"/>
</dbReference>
<name>A0A699ZKT8_HAELA</name>
<comment type="similarity">
    <text evidence="2">Belongs to the TspO/BZRP family.</text>
</comment>
<dbReference type="AlphaFoldDB" id="A0A699ZKT8"/>
<proteinExistence type="inferred from homology"/>